<dbReference type="OMA" id="YATCTIC"/>
<reference evidence="2" key="1">
    <citation type="journal article" date="2016" name="Genome Announc.">
        <title>Draft genome sequences of fungus Aspergillus calidoustus.</title>
        <authorList>
            <person name="Horn F."/>
            <person name="Linde J."/>
            <person name="Mattern D.J."/>
            <person name="Walther G."/>
            <person name="Guthke R."/>
            <person name="Scherlach K."/>
            <person name="Martin K."/>
            <person name="Brakhage A.A."/>
            <person name="Petzke L."/>
            <person name="Valiante V."/>
        </authorList>
    </citation>
    <scope>NUCLEOTIDE SEQUENCE [LARGE SCALE GENOMIC DNA]</scope>
    <source>
        <strain evidence="2">SF006504</strain>
    </source>
</reference>
<evidence type="ECO:0000313" key="2">
    <source>
        <dbReference type="Proteomes" id="UP000054771"/>
    </source>
</evidence>
<keyword evidence="2" id="KW-1185">Reference proteome</keyword>
<name>A0A0U5GCN8_ASPCI</name>
<protein>
    <recommendedName>
        <fullName evidence="3">Fungal N-terminal domain-containing protein</fullName>
    </recommendedName>
</protein>
<dbReference type="EMBL" id="CDMC01000014">
    <property type="protein sequence ID" value="CEL09424.1"/>
    <property type="molecule type" value="Genomic_DNA"/>
</dbReference>
<proteinExistence type="predicted"/>
<evidence type="ECO:0000313" key="1">
    <source>
        <dbReference type="EMBL" id="CEL09424.1"/>
    </source>
</evidence>
<sequence>MTDPLCIAAGVAGVLSLGLEFCKGIINYCDAWRGWDTEIASLTLKAEQLPHTLSHLRGVSDDAEGLDLALTNNIRGIALSNSAQIIKLDERLVKCGVASGQATGFHDKVRDVVRKARYPFAREMLLRMQDLLSELQTNLHTALHVRLS</sequence>
<dbReference type="Proteomes" id="UP000054771">
    <property type="component" value="Unassembled WGS sequence"/>
</dbReference>
<dbReference type="OrthoDB" id="1577640at2759"/>
<organism evidence="1 2">
    <name type="scientific">Aspergillus calidoustus</name>
    <dbReference type="NCBI Taxonomy" id="454130"/>
    <lineage>
        <taxon>Eukaryota</taxon>
        <taxon>Fungi</taxon>
        <taxon>Dikarya</taxon>
        <taxon>Ascomycota</taxon>
        <taxon>Pezizomycotina</taxon>
        <taxon>Eurotiomycetes</taxon>
        <taxon>Eurotiomycetidae</taxon>
        <taxon>Eurotiales</taxon>
        <taxon>Aspergillaceae</taxon>
        <taxon>Aspergillus</taxon>
        <taxon>Aspergillus subgen. Nidulantes</taxon>
    </lineage>
</organism>
<evidence type="ECO:0008006" key="3">
    <source>
        <dbReference type="Google" id="ProtNLM"/>
    </source>
</evidence>
<dbReference type="AlphaFoldDB" id="A0A0U5GCN8"/>
<gene>
    <name evidence="1" type="ORF">ASPCAL12560</name>
</gene>
<accession>A0A0U5GCN8</accession>